<keyword evidence="2" id="KW-1185">Reference proteome</keyword>
<evidence type="ECO:0000313" key="1">
    <source>
        <dbReference type="EMBL" id="KAK7050218.1"/>
    </source>
</evidence>
<dbReference type="Proteomes" id="UP001362999">
    <property type="component" value="Unassembled WGS sequence"/>
</dbReference>
<name>A0AAW0DEA3_9AGAR</name>
<reference evidence="1 2" key="1">
    <citation type="journal article" date="2024" name="J Genomics">
        <title>Draft genome sequencing and assembly of Favolaschia claudopus CIRM-BRFM 2984 isolated from oak limbs.</title>
        <authorList>
            <person name="Navarro D."/>
            <person name="Drula E."/>
            <person name="Chaduli D."/>
            <person name="Cazenave R."/>
            <person name="Ahrendt S."/>
            <person name="Wang J."/>
            <person name="Lipzen A."/>
            <person name="Daum C."/>
            <person name="Barry K."/>
            <person name="Grigoriev I.V."/>
            <person name="Favel A."/>
            <person name="Rosso M.N."/>
            <person name="Martin F."/>
        </authorList>
    </citation>
    <scope>NUCLEOTIDE SEQUENCE [LARGE SCALE GENOMIC DNA]</scope>
    <source>
        <strain evidence="1 2">CIRM-BRFM 2984</strain>
    </source>
</reference>
<comment type="caution">
    <text evidence="1">The sequence shown here is derived from an EMBL/GenBank/DDBJ whole genome shotgun (WGS) entry which is preliminary data.</text>
</comment>
<organism evidence="1 2">
    <name type="scientific">Favolaschia claudopus</name>
    <dbReference type="NCBI Taxonomy" id="2862362"/>
    <lineage>
        <taxon>Eukaryota</taxon>
        <taxon>Fungi</taxon>
        <taxon>Dikarya</taxon>
        <taxon>Basidiomycota</taxon>
        <taxon>Agaricomycotina</taxon>
        <taxon>Agaricomycetes</taxon>
        <taxon>Agaricomycetidae</taxon>
        <taxon>Agaricales</taxon>
        <taxon>Marasmiineae</taxon>
        <taxon>Mycenaceae</taxon>
        <taxon>Favolaschia</taxon>
    </lineage>
</organism>
<sequence length="444" mass="50022">MTLSPPFCNTQATALVLTPIPTIPLSPNPPLSWISSPPLPWRYDPQTDPISISARVRARRVANPIQTRLRRPSHAADPGAWNRRGFVYNYKNKVSALLRSQCITDSLFPYFDSSTRLTVRDPLALYPTLFVFAPFIQSLIQFKIMMRLLTVAIEYQNYASLKAEIRQTAPLDKSNMSSNSLCPQFNTNSKHCQFKLEDPHLAVRFVDHLGVGMWMRLQCSMLFIVCEFHLAQLGGTKSEFIPEIYVSSGPTWILSQRYKQICVDSGWRQDFDIRWKATHSPAPSDAHLRRFCVHRNWQTYFDSSSDFQDGQLARDIRLERFNLNPCVDSDSRLWMGDLGSAETEGRWAVPRGARGTVGRSWVAGAERASRGRWCVCVEFQRVEPAVACTSEKEAGGNGWNLSRAGSRRRGVRERCGCGAEGVGEMVRKRRGDGGLEALAATRAG</sequence>
<protein>
    <submittedName>
        <fullName evidence="1">Uncharacterized protein</fullName>
    </submittedName>
</protein>
<evidence type="ECO:0000313" key="2">
    <source>
        <dbReference type="Proteomes" id="UP001362999"/>
    </source>
</evidence>
<dbReference type="AlphaFoldDB" id="A0AAW0DEA3"/>
<accession>A0AAW0DEA3</accession>
<proteinExistence type="predicted"/>
<dbReference type="EMBL" id="JAWWNJ010000008">
    <property type="protein sequence ID" value="KAK7050218.1"/>
    <property type="molecule type" value="Genomic_DNA"/>
</dbReference>
<gene>
    <name evidence="1" type="ORF">R3P38DRAFT_3344594</name>
</gene>